<proteinExistence type="predicted"/>
<comment type="caution">
    <text evidence="3">The sequence shown here is derived from an EMBL/GenBank/DDBJ whole genome shotgun (WGS) entry which is preliminary data.</text>
</comment>
<dbReference type="PANTHER" id="PTHR45527">
    <property type="entry name" value="NONRIBOSOMAL PEPTIDE SYNTHETASE"/>
    <property type="match status" value="1"/>
</dbReference>
<dbReference type="Gene3D" id="3.40.50.12780">
    <property type="entry name" value="N-terminal domain of ligase-like"/>
    <property type="match status" value="1"/>
</dbReference>
<dbReference type="Proteomes" id="UP000050488">
    <property type="component" value="Unassembled WGS sequence"/>
</dbReference>
<dbReference type="PROSITE" id="PS00455">
    <property type="entry name" value="AMP_BINDING"/>
    <property type="match status" value="1"/>
</dbReference>
<name>A0A0Q0Z3S1_9CORY</name>
<feature type="domain" description="AMP-dependent synthetase/ligase" evidence="1">
    <location>
        <begin position="22"/>
        <end position="371"/>
    </location>
</feature>
<dbReference type="SUPFAM" id="SSF56801">
    <property type="entry name" value="Acetyl-CoA synthetase-like"/>
    <property type="match status" value="1"/>
</dbReference>
<dbReference type="PANTHER" id="PTHR45527:SF1">
    <property type="entry name" value="FATTY ACID SYNTHASE"/>
    <property type="match status" value="1"/>
</dbReference>
<dbReference type="NCBIfam" id="TIGR01733">
    <property type="entry name" value="AA-adenyl-dom"/>
    <property type="match status" value="1"/>
</dbReference>
<dbReference type="STRING" id="1544413.Clow_02183"/>
<dbReference type="InterPro" id="IPR025110">
    <property type="entry name" value="AMP-bd_C"/>
</dbReference>
<dbReference type="InterPro" id="IPR010071">
    <property type="entry name" value="AA_adenyl_dom"/>
</dbReference>
<dbReference type="AlphaFoldDB" id="A0A0Q0Z3S1"/>
<dbReference type="GO" id="GO:0005737">
    <property type="term" value="C:cytoplasm"/>
    <property type="evidence" value="ECO:0007669"/>
    <property type="project" value="TreeGrafter"/>
</dbReference>
<protein>
    <submittedName>
        <fullName evidence="3">Tyrocidine synthase 3</fullName>
    </submittedName>
</protein>
<evidence type="ECO:0000313" key="4">
    <source>
        <dbReference type="Proteomes" id="UP000050488"/>
    </source>
</evidence>
<organism evidence="3 4">
    <name type="scientific">Corynebacterium lowii</name>
    <dbReference type="NCBI Taxonomy" id="1544413"/>
    <lineage>
        <taxon>Bacteria</taxon>
        <taxon>Bacillati</taxon>
        <taxon>Actinomycetota</taxon>
        <taxon>Actinomycetes</taxon>
        <taxon>Mycobacteriales</taxon>
        <taxon>Corynebacteriaceae</taxon>
        <taxon>Corynebacterium</taxon>
    </lineage>
</organism>
<dbReference type="InterPro" id="IPR045851">
    <property type="entry name" value="AMP-bd_C_sf"/>
</dbReference>
<dbReference type="GO" id="GO:0043041">
    <property type="term" value="P:amino acid activation for nonribosomal peptide biosynthetic process"/>
    <property type="evidence" value="ECO:0007669"/>
    <property type="project" value="TreeGrafter"/>
</dbReference>
<dbReference type="InterPro" id="IPR000873">
    <property type="entry name" value="AMP-dep_synth/lig_dom"/>
</dbReference>
<dbReference type="InterPro" id="IPR020845">
    <property type="entry name" value="AMP-binding_CS"/>
</dbReference>
<dbReference type="OrthoDB" id="2472181at2"/>
<evidence type="ECO:0000259" key="2">
    <source>
        <dbReference type="Pfam" id="PF13193"/>
    </source>
</evidence>
<dbReference type="Pfam" id="PF13193">
    <property type="entry name" value="AMP-binding_C"/>
    <property type="match status" value="1"/>
</dbReference>
<dbReference type="Pfam" id="PF00501">
    <property type="entry name" value="AMP-binding"/>
    <property type="match status" value="1"/>
</dbReference>
<accession>A0A0Q0Z3S1</accession>
<dbReference type="InterPro" id="IPR042099">
    <property type="entry name" value="ANL_N_sf"/>
</dbReference>
<gene>
    <name evidence="3" type="primary">tycC</name>
    <name evidence="3" type="ORF">Clow_02183</name>
</gene>
<dbReference type="CDD" id="cd05930">
    <property type="entry name" value="A_NRPS"/>
    <property type="match status" value="1"/>
</dbReference>
<evidence type="ECO:0000259" key="1">
    <source>
        <dbReference type="Pfam" id="PF00501"/>
    </source>
</evidence>
<reference evidence="3 4" key="1">
    <citation type="submission" date="2015-10" db="EMBL/GenBank/DDBJ databases">
        <title>Corynebacteirum lowii and Corynebacterium oculi species nova, derived from human clinical disease and and emended description of Corynebacterium mastiditis.</title>
        <authorList>
            <person name="Bernard K."/>
            <person name="Pacheco A.L."/>
            <person name="Mcdougall C."/>
            <person name="Burtx T."/>
            <person name="Weibe D."/>
            <person name="Tyler S."/>
            <person name="Olson A.B."/>
            <person name="Cnockaert M."/>
            <person name="Eguchi H."/>
            <person name="Kuwahara T."/>
            <person name="Nakayama-Imaohji H."/>
            <person name="Boudewijins M."/>
            <person name="Van Hoecke F."/>
            <person name="Bernier A.-M."/>
            <person name="Vandamme P."/>
        </authorList>
    </citation>
    <scope>NUCLEOTIDE SEQUENCE [LARGE SCALE GENOMIC DNA]</scope>
    <source>
        <strain evidence="3 4">NML 130206</strain>
    </source>
</reference>
<dbReference type="GO" id="GO:0044550">
    <property type="term" value="P:secondary metabolite biosynthetic process"/>
    <property type="evidence" value="ECO:0007669"/>
    <property type="project" value="TreeGrafter"/>
</dbReference>
<dbReference type="PATRIC" id="fig|1544413.3.peg.2181"/>
<dbReference type="GO" id="GO:0031177">
    <property type="term" value="F:phosphopantetheine binding"/>
    <property type="evidence" value="ECO:0007669"/>
    <property type="project" value="TreeGrafter"/>
</dbReference>
<keyword evidence="4" id="KW-1185">Reference proteome</keyword>
<evidence type="ECO:0000313" key="3">
    <source>
        <dbReference type="EMBL" id="KQB83982.1"/>
    </source>
</evidence>
<sequence length="509" mass="53880">MELHTTNSAATVAELLERTLEQAKPEHKAIRVEGGETISYPQLRELSGALARRLLAAGVQVGDRVAVVAGRSPWQVIAAVAVIRAGGVYVPVDSSYPAARIAGLLRESEPAVVLHEGADLPENYLSLNLADPGIREDLRAESQGGEVTPSRPIHGEDPVYMIYTSGTTGTPKGAINLHEGVAWHLEWMRETFGGGEHVVMNKAPVAFDVGVAEVLSPLSAGGTVVLPPADWWPGDSRALVSMIESHRVSVLSIVPSMLRALLEAGVRPGALDSLRHLLLGGEAVPADLVEAVREATSARIHGLYGPSEAAMDVMWVEYTPEVPLRAGQALLGHAEPGVGVQVVEPGTTQEVRPGEAGELLIFGVQVGGGYFRRPELTAAAFDTTEAGERRYRTGDLVRFDTGLGMYEFRGRLGDQVKVRGNRVELGEVEAALRAVPGVSNAAARLVGEELWGYVTGIDLATAASDAEGVRAQVADALPAYAVPGHIVVMEALPVSANGKLDRAALPQQR</sequence>
<dbReference type="Gene3D" id="3.30.300.30">
    <property type="match status" value="1"/>
</dbReference>
<feature type="domain" description="AMP-binding enzyme C-terminal" evidence="2">
    <location>
        <begin position="427"/>
        <end position="499"/>
    </location>
</feature>
<dbReference type="EMBL" id="LKEV01000008">
    <property type="protein sequence ID" value="KQB83982.1"/>
    <property type="molecule type" value="Genomic_DNA"/>
</dbReference>
<dbReference type="RefSeq" id="WP_055179007.1">
    <property type="nucleotide sequence ID" value="NZ_JAUSQY010000001.1"/>
</dbReference>